<sequence>MKPAVIALIALVLVVLILVTSIHIGTKVVKKVDGFQGSYGETNPRGTFTLYYADWCPHCQTIKPVFKDFMGNGEVNIDSQYIKCKMVEEKQIQRGVDPEIKGYPTLLYSDAAGKIVEFNGPRNSDGFLRFLKQQILS</sequence>
<dbReference type="AlphaFoldDB" id="A0A6C0HFP7"/>
<dbReference type="EMBL" id="MN739943">
    <property type="protein sequence ID" value="QHT78966.1"/>
    <property type="molecule type" value="Genomic_DNA"/>
</dbReference>
<dbReference type="InterPro" id="IPR017937">
    <property type="entry name" value="Thioredoxin_CS"/>
</dbReference>
<dbReference type="InterPro" id="IPR036249">
    <property type="entry name" value="Thioredoxin-like_sf"/>
</dbReference>
<accession>A0A6C0HFP7</accession>
<feature type="domain" description="Thioredoxin" evidence="1">
    <location>
        <begin position="7"/>
        <end position="136"/>
    </location>
</feature>
<dbReference type="PROSITE" id="PS51352">
    <property type="entry name" value="THIOREDOXIN_2"/>
    <property type="match status" value="1"/>
</dbReference>
<dbReference type="SUPFAM" id="SSF52833">
    <property type="entry name" value="Thioredoxin-like"/>
    <property type="match status" value="1"/>
</dbReference>
<organism evidence="2">
    <name type="scientific">viral metagenome</name>
    <dbReference type="NCBI Taxonomy" id="1070528"/>
    <lineage>
        <taxon>unclassified sequences</taxon>
        <taxon>metagenomes</taxon>
        <taxon>organismal metagenomes</taxon>
    </lineage>
</organism>
<reference evidence="2" key="1">
    <citation type="journal article" date="2020" name="Nature">
        <title>Giant virus diversity and host interactions through global metagenomics.</title>
        <authorList>
            <person name="Schulz F."/>
            <person name="Roux S."/>
            <person name="Paez-Espino D."/>
            <person name="Jungbluth S."/>
            <person name="Walsh D.A."/>
            <person name="Denef V.J."/>
            <person name="McMahon K.D."/>
            <person name="Konstantinidis K.T."/>
            <person name="Eloe-Fadrosh E.A."/>
            <person name="Kyrpides N.C."/>
            <person name="Woyke T."/>
        </authorList>
    </citation>
    <scope>NUCLEOTIDE SEQUENCE</scope>
    <source>
        <strain evidence="2">GVMAG-M-3300023179-97</strain>
    </source>
</reference>
<name>A0A6C0HFP7_9ZZZZ</name>
<evidence type="ECO:0000313" key="2">
    <source>
        <dbReference type="EMBL" id="QHT78966.1"/>
    </source>
</evidence>
<protein>
    <recommendedName>
        <fullName evidence="1">Thioredoxin domain-containing protein</fullName>
    </recommendedName>
</protein>
<dbReference type="PROSITE" id="PS00194">
    <property type="entry name" value="THIOREDOXIN_1"/>
    <property type="match status" value="1"/>
</dbReference>
<evidence type="ECO:0000259" key="1">
    <source>
        <dbReference type="PROSITE" id="PS51352"/>
    </source>
</evidence>
<dbReference type="InterPro" id="IPR013766">
    <property type="entry name" value="Thioredoxin_domain"/>
</dbReference>
<dbReference type="Pfam" id="PF00085">
    <property type="entry name" value="Thioredoxin"/>
    <property type="match status" value="1"/>
</dbReference>
<proteinExistence type="predicted"/>
<dbReference type="CDD" id="cd02961">
    <property type="entry name" value="PDI_a_family"/>
    <property type="match status" value="1"/>
</dbReference>
<dbReference type="Gene3D" id="3.40.30.10">
    <property type="entry name" value="Glutaredoxin"/>
    <property type="match status" value="1"/>
</dbReference>